<accession>A0ACB8V0X1</accession>
<organism evidence="1">
    <name type="scientific">Ophidiomyces ophidiicola</name>
    <dbReference type="NCBI Taxonomy" id="1387563"/>
    <lineage>
        <taxon>Eukaryota</taxon>
        <taxon>Fungi</taxon>
        <taxon>Dikarya</taxon>
        <taxon>Ascomycota</taxon>
        <taxon>Pezizomycotina</taxon>
        <taxon>Eurotiomycetes</taxon>
        <taxon>Eurotiomycetidae</taxon>
        <taxon>Onygenales</taxon>
        <taxon>Onygenaceae</taxon>
        <taxon>Ophidiomyces</taxon>
    </lineage>
</organism>
<reference evidence="1" key="1">
    <citation type="journal article" date="2022" name="bioRxiv">
        <title>Population genetic analysis of Ophidiomyces ophidiicola, the causative agent of snake fungal disease, indicates recent introductions to the USA.</title>
        <authorList>
            <person name="Ladner J.T."/>
            <person name="Palmer J.M."/>
            <person name="Ettinger C.L."/>
            <person name="Stajich J.E."/>
            <person name="Farrell T.M."/>
            <person name="Glorioso B.M."/>
            <person name="Lawson B."/>
            <person name="Price S.J."/>
            <person name="Stengle A.G."/>
            <person name="Grear D.A."/>
            <person name="Lorch J.M."/>
        </authorList>
    </citation>
    <scope>NUCLEOTIDE SEQUENCE</scope>
    <source>
        <strain evidence="1">NWHC 24266-5</strain>
    </source>
</reference>
<proteinExistence type="predicted"/>
<name>A0ACB8V0X1_9EURO</name>
<evidence type="ECO:0000313" key="1">
    <source>
        <dbReference type="EMBL" id="KAI2387766.1"/>
    </source>
</evidence>
<dbReference type="EMBL" id="JALBCA010000036">
    <property type="protein sequence ID" value="KAI2387766.1"/>
    <property type="molecule type" value="Genomic_DNA"/>
</dbReference>
<gene>
    <name evidence="1" type="ORF">LOY88_002910</name>
</gene>
<sequence length="1427" mass="157849">MATPPVTRVLSSAYDSPTFGEDSSFHVEQPIGSMSISPCGRDVVLASKEGLHIIDLDNPYTPPRYLAHRTPWEVADVQWSPFAARDMWVVSTSNQKALVWNLAMVSCQNSIELVLHAHSRAITDINFSAHHPDILATCAVDSFVHCWDLRAPARPAISFSDWFAGATQVKWNRQDSHIIASSHDRFLHIWDDRHGALPVRSIEAHNTKIYGLDWNRMRPEALVTCSLDRTIKFWDYSVESDLPEKIIHTHFPVWRARHTPFGWGVLAMPQRGNSDLHLYSRTFKNAAENPDMPPLVYSFPGHKGQVKEFLWRPRGSVINGLDHREFQLVSWGTDRELRLHRVSPEILKSVGFEKGRSFNPSLNITRAGAVYKTYHDENSGVGSMKRPPGESSRSSAAYRRALSGKSGITMPYSRQWQGGPNGHFRDHGRQPLRTDMNPISWMRGVKVSGWEVETLGDEITHVGERFTKVSFESVNVNQRKATVSLHGPWGSENTNTFLRVDIKFPSNYPRSAAPAFTLQKSSTISIHASETVAKGLHSICEAYILKKRPSLEGALRYLLGEYTVEEIVDMVQDEVCEALKSPDILGDGESSDEDEEIGQYQGNDLAMSSSELLRPVNANVMVPIARVCGAIWTHDGRLVCFFPHKEEVPASFLDSVGLREMTRLSRSNRVFEAFGRFKTNSPGPRNPLGMGASNDLLTDDDASEYSDNSDDSSSSSGSSDMLGALPQRFHLQRTSNIGVNRARSTDNSQKSTTGVSAMRSTTGKRHNTISIHNLTHILPSKPYLATKYRIHGACSDVCTHNMKVSADFGHMELAHIWGLLKLVLESLTPFHSTPKREDVSHMVYQAMGNNRRKDSGVDLTYDDCSTETLHMGTVGWGSHPLGSKWLLPALFEYFEQLGDVQMLGMLSYILSEPISNSFNQKADQVPSNLQNPAFVLSQTSPPLQIRRENSSSGGPIVSPTKDLPLISTSYSSACSSTDIWPSETPPLYSTGATPPNVVRSGRTSLERKSYKLATPVSGSPDQHTHLRTLNNGLPLSSSLSQSLPSEPLAPSSLSESIKKRPSPAGSLTAASGWAGNISLVKLPSAIPDHIKTSTAPPSQVPSDTENEALSVQKPLKPSIKSSLKPRSSIKPSRDVRVVLKNQKEFDAEGIGDLPPFDNKHQPLYPVYRAAYAALLFAWDTPVAGREILKTEPSNDNQYAVLRVDTKRSKSAAIFSYPKPEESDNLEGLGFQQHCSTCNSPLDLAPKTKPELQNGKSQAERLALTCSTCKTENPQRKFPCIVCDKSPAGTFAPCLACGHIACRLCHEKWLAFQEISENGTTPACPAGCGCICTEHITNHVAVPQPPKIVVEGELKPRKEDALRRKFKRACDFLNIYIKRPSSHIHLTGRKSSRSCLKVRSLAAARGQSRINFERVHLKPILIDGRTGN</sequence>
<comment type="caution">
    <text evidence="1">The sequence shown here is derived from an EMBL/GenBank/DDBJ whole genome shotgun (WGS) entry which is preliminary data.</text>
</comment>
<protein>
    <submittedName>
        <fullName evidence="1">Uncharacterized protein</fullName>
    </submittedName>
</protein>